<dbReference type="InterPro" id="IPR052929">
    <property type="entry name" value="RNase_H-like_EbsB-rel"/>
</dbReference>
<evidence type="ECO:0000313" key="3">
    <source>
        <dbReference type="RefSeq" id="XP_040931961.1"/>
    </source>
</evidence>
<dbReference type="CDD" id="cd06222">
    <property type="entry name" value="RNase_H_like"/>
    <property type="match status" value="1"/>
</dbReference>
<dbReference type="GeneID" id="121205102"/>
<dbReference type="RefSeq" id="XP_040931961.1">
    <property type="nucleotide sequence ID" value="XM_041076027.1"/>
</dbReference>
<dbReference type="SUPFAM" id="SSF53098">
    <property type="entry name" value="Ribonuclease H-like"/>
    <property type="match status" value="1"/>
</dbReference>
<name>A0ABM2YN77_GOSHI</name>
<sequence length="446" mass="50878">MRYLSMRGNEVWRISSQPNCFSARVLKARYYIFTDILSAKVGSYPSFTWRSICSARELIADGLLWRVGNGASINIWDDPWLPGRGNSRVLAQKIMPNWTTELVHTIVDEATATRIFSIPLAGCNSEDLLVWKFEGSGEYTVKSKYRVLTTENLQTLRIEVTCPLCKVGSEDSDHLMWSCGILQYVWAALKITIPLVGNLSCCKDRFVKTFSAAEEQQKHFIVISIWSLWYRINKMIHKGVKLSLQELLGFIKGYEHELRFIQETNNLSSRSMAKEIWRPPKTGVIKINFDATFKSSDKCAITAALARNSSGDIIGAETYLFEDVVDAFMVEARACERALIFAGMMGLRHLIMEGNSLTVIKSVKKQENDKLIVRPIINHITLLETQFDNVTYRFAPRLANEAAHILAIEGRRFQRFGFWVEGVTDAVKEKAMNDRLDWFQSSYSTF</sequence>
<reference evidence="2" key="1">
    <citation type="journal article" date="2020" name="Nat. Genet.">
        <title>Genomic diversifications of five Gossypium allopolyploid species and their impact on cotton improvement.</title>
        <authorList>
            <person name="Chen Z.J."/>
            <person name="Sreedasyam A."/>
            <person name="Ando A."/>
            <person name="Song Q."/>
            <person name="De Santiago L.M."/>
            <person name="Hulse-Kemp A.M."/>
            <person name="Ding M."/>
            <person name="Ye W."/>
            <person name="Kirkbride R.C."/>
            <person name="Jenkins J."/>
            <person name="Plott C."/>
            <person name="Lovell J."/>
            <person name="Lin Y.M."/>
            <person name="Vaughn R."/>
            <person name="Liu B."/>
            <person name="Simpson S."/>
            <person name="Scheffler B.E."/>
            <person name="Wen L."/>
            <person name="Saski C.A."/>
            <person name="Grover C.E."/>
            <person name="Hu G."/>
            <person name="Conover J.L."/>
            <person name="Carlson J.W."/>
            <person name="Shu S."/>
            <person name="Boston L.B."/>
            <person name="Williams M."/>
            <person name="Peterson D.G."/>
            <person name="McGee K."/>
            <person name="Jones D.C."/>
            <person name="Wendel J.F."/>
            <person name="Stelly D.M."/>
            <person name="Grimwood J."/>
            <person name="Schmutz J."/>
        </authorList>
    </citation>
    <scope>NUCLEOTIDE SEQUENCE [LARGE SCALE GENOMIC DNA]</scope>
    <source>
        <strain evidence="2">cv. TM-1</strain>
    </source>
</reference>
<dbReference type="Pfam" id="PF13456">
    <property type="entry name" value="RVT_3"/>
    <property type="match status" value="1"/>
</dbReference>
<gene>
    <name evidence="3" type="primary">LOC121205102</name>
</gene>
<dbReference type="InterPro" id="IPR002156">
    <property type="entry name" value="RNaseH_domain"/>
</dbReference>
<reference evidence="3" key="2">
    <citation type="submission" date="2025-08" db="UniProtKB">
        <authorList>
            <consortium name="RefSeq"/>
        </authorList>
    </citation>
    <scope>IDENTIFICATION</scope>
</reference>
<dbReference type="InterPro" id="IPR036397">
    <property type="entry name" value="RNaseH_sf"/>
</dbReference>
<protein>
    <recommendedName>
        <fullName evidence="1">RNase H type-1 domain-containing protein</fullName>
    </recommendedName>
</protein>
<dbReference type="InterPro" id="IPR012337">
    <property type="entry name" value="RNaseH-like_sf"/>
</dbReference>
<dbReference type="Proteomes" id="UP000818029">
    <property type="component" value="Chromosome A08"/>
</dbReference>
<feature type="domain" description="RNase H type-1" evidence="1">
    <location>
        <begin position="288"/>
        <end position="407"/>
    </location>
</feature>
<organism evidence="2 3">
    <name type="scientific">Gossypium hirsutum</name>
    <name type="common">Upland cotton</name>
    <name type="synonym">Gossypium mexicanum</name>
    <dbReference type="NCBI Taxonomy" id="3635"/>
    <lineage>
        <taxon>Eukaryota</taxon>
        <taxon>Viridiplantae</taxon>
        <taxon>Streptophyta</taxon>
        <taxon>Embryophyta</taxon>
        <taxon>Tracheophyta</taxon>
        <taxon>Spermatophyta</taxon>
        <taxon>Magnoliopsida</taxon>
        <taxon>eudicotyledons</taxon>
        <taxon>Gunneridae</taxon>
        <taxon>Pentapetalae</taxon>
        <taxon>rosids</taxon>
        <taxon>malvids</taxon>
        <taxon>Malvales</taxon>
        <taxon>Malvaceae</taxon>
        <taxon>Malvoideae</taxon>
        <taxon>Gossypium</taxon>
    </lineage>
</organism>
<dbReference type="Gene3D" id="3.30.420.10">
    <property type="entry name" value="Ribonuclease H-like superfamily/Ribonuclease H"/>
    <property type="match status" value="1"/>
</dbReference>
<dbReference type="PANTHER" id="PTHR47074:SF61">
    <property type="entry name" value="RNASE H TYPE-1 DOMAIN-CONTAINING PROTEIN"/>
    <property type="match status" value="1"/>
</dbReference>
<dbReference type="PANTHER" id="PTHR47074">
    <property type="entry name" value="BNAC02G40300D PROTEIN"/>
    <property type="match status" value="1"/>
</dbReference>
<keyword evidence="2" id="KW-1185">Reference proteome</keyword>
<proteinExistence type="predicted"/>
<evidence type="ECO:0000259" key="1">
    <source>
        <dbReference type="Pfam" id="PF13456"/>
    </source>
</evidence>
<evidence type="ECO:0000313" key="2">
    <source>
        <dbReference type="Proteomes" id="UP000818029"/>
    </source>
</evidence>
<dbReference type="InterPro" id="IPR044730">
    <property type="entry name" value="RNase_H-like_dom_plant"/>
</dbReference>
<accession>A0ABM2YN77</accession>